<name>N1Q1G9_DOTSN</name>
<accession>N1Q1G9</accession>
<dbReference type="AlphaFoldDB" id="N1Q1G9"/>
<reference evidence="2 3" key="2">
    <citation type="journal article" date="2012" name="PLoS Pathog.">
        <title>Diverse lifestyles and strategies of plant pathogenesis encoded in the genomes of eighteen Dothideomycetes fungi.</title>
        <authorList>
            <person name="Ohm R.A."/>
            <person name="Feau N."/>
            <person name="Henrissat B."/>
            <person name="Schoch C.L."/>
            <person name="Horwitz B.A."/>
            <person name="Barry K.W."/>
            <person name="Condon B.J."/>
            <person name="Copeland A.C."/>
            <person name="Dhillon B."/>
            <person name="Glaser F."/>
            <person name="Hesse C.N."/>
            <person name="Kosti I."/>
            <person name="LaButti K."/>
            <person name="Lindquist E.A."/>
            <person name="Lucas S."/>
            <person name="Salamov A.A."/>
            <person name="Bradshaw R.E."/>
            <person name="Ciuffetti L."/>
            <person name="Hamelin R.C."/>
            <person name="Kema G.H.J."/>
            <person name="Lawrence C."/>
            <person name="Scott J.A."/>
            <person name="Spatafora J.W."/>
            <person name="Turgeon B.G."/>
            <person name="de Wit P.J.G.M."/>
            <person name="Zhong S."/>
            <person name="Goodwin S.B."/>
            <person name="Grigoriev I.V."/>
        </authorList>
    </citation>
    <scope>NUCLEOTIDE SEQUENCE [LARGE SCALE GENOMIC DNA]</scope>
    <source>
        <strain evidence="3">NZE10 / CBS 128990</strain>
    </source>
</reference>
<feature type="compositionally biased region" description="Gly residues" evidence="1">
    <location>
        <begin position="122"/>
        <end position="150"/>
    </location>
</feature>
<evidence type="ECO:0000256" key="1">
    <source>
        <dbReference type="SAM" id="MobiDB-lite"/>
    </source>
</evidence>
<reference evidence="3" key="1">
    <citation type="journal article" date="2012" name="PLoS Genet.">
        <title>The genomes of the fungal plant pathogens Cladosporium fulvum and Dothistroma septosporum reveal adaptation to different hosts and lifestyles but also signatures of common ancestry.</title>
        <authorList>
            <person name="de Wit P.J.G.M."/>
            <person name="van der Burgt A."/>
            <person name="Oekmen B."/>
            <person name="Stergiopoulos I."/>
            <person name="Abd-Elsalam K.A."/>
            <person name="Aerts A.L."/>
            <person name="Bahkali A.H."/>
            <person name="Beenen H.G."/>
            <person name="Chettri P."/>
            <person name="Cox M.P."/>
            <person name="Datema E."/>
            <person name="de Vries R.P."/>
            <person name="Dhillon B."/>
            <person name="Ganley A.R."/>
            <person name="Griffiths S.A."/>
            <person name="Guo Y."/>
            <person name="Hamelin R.C."/>
            <person name="Henrissat B."/>
            <person name="Kabir M.S."/>
            <person name="Jashni M.K."/>
            <person name="Kema G."/>
            <person name="Klaubauf S."/>
            <person name="Lapidus A."/>
            <person name="Levasseur A."/>
            <person name="Lindquist E."/>
            <person name="Mehrabi R."/>
            <person name="Ohm R.A."/>
            <person name="Owen T.J."/>
            <person name="Salamov A."/>
            <person name="Schwelm A."/>
            <person name="Schijlen E."/>
            <person name="Sun H."/>
            <person name="van den Burg H.A."/>
            <person name="van Ham R.C.H.J."/>
            <person name="Zhang S."/>
            <person name="Goodwin S.B."/>
            <person name="Grigoriev I.V."/>
            <person name="Collemare J."/>
            <person name="Bradshaw R.E."/>
        </authorList>
    </citation>
    <scope>NUCLEOTIDE SEQUENCE [LARGE SCALE GENOMIC DNA]</scope>
    <source>
        <strain evidence="3">NZE10 / CBS 128990</strain>
    </source>
</reference>
<evidence type="ECO:0000313" key="2">
    <source>
        <dbReference type="EMBL" id="EME48339.1"/>
    </source>
</evidence>
<evidence type="ECO:0000313" key="3">
    <source>
        <dbReference type="Proteomes" id="UP000016933"/>
    </source>
</evidence>
<dbReference type="OMA" id="EHADIAF"/>
<feature type="region of interest" description="Disordered" evidence="1">
    <location>
        <begin position="40"/>
        <end position="150"/>
    </location>
</feature>
<sequence>MVLLRRCLRVTRQPFITRYALPTRTFTTTSLRCNDKENLMNKDSINTDSREYSKTGGDSSAATEDAAFDPQQTSPEEQHESAKRESGGSNNPLNVSPANKEISDPNDANKGGATGSPSETGSGSGSGRERSSGGGSPKKSGGGKSGGGPL</sequence>
<keyword evidence="3" id="KW-1185">Reference proteome</keyword>
<dbReference type="HOGENOM" id="CLU_109868_1_0_1"/>
<dbReference type="PANTHER" id="PTHR42090:SF1">
    <property type="match status" value="1"/>
</dbReference>
<organism evidence="2 3">
    <name type="scientific">Dothistroma septosporum (strain NZE10 / CBS 128990)</name>
    <name type="common">Red band needle blight fungus</name>
    <name type="synonym">Mycosphaerella pini</name>
    <dbReference type="NCBI Taxonomy" id="675120"/>
    <lineage>
        <taxon>Eukaryota</taxon>
        <taxon>Fungi</taxon>
        <taxon>Dikarya</taxon>
        <taxon>Ascomycota</taxon>
        <taxon>Pezizomycotina</taxon>
        <taxon>Dothideomycetes</taxon>
        <taxon>Dothideomycetidae</taxon>
        <taxon>Mycosphaerellales</taxon>
        <taxon>Mycosphaerellaceae</taxon>
        <taxon>Dothistroma</taxon>
    </lineage>
</organism>
<gene>
    <name evidence="2" type="ORF">DOTSEDRAFT_120969</name>
</gene>
<dbReference type="Proteomes" id="UP000016933">
    <property type="component" value="Unassembled WGS sequence"/>
</dbReference>
<protein>
    <submittedName>
        <fullName evidence="2">Uncharacterized protein</fullName>
    </submittedName>
</protein>
<feature type="compositionally biased region" description="Basic and acidic residues" evidence="1">
    <location>
        <begin position="76"/>
        <end position="86"/>
    </location>
</feature>
<dbReference type="EMBL" id="KB446535">
    <property type="protein sequence ID" value="EME48339.1"/>
    <property type="molecule type" value="Genomic_DNA"/>
</dbReference>
<proteinExistence type="predicted"/>
<dbReference type="PANTHER" id="PTHR42090">
    <property type="match status" value="1"/>
</dbReference>
<dbReference type="STRING" id="675120.N1Q1G9"/>
<dbReference type="OrthoDB" id="4220319at2759"/>
<dbReference type="eggNOG" id="ENOG502SZQW">
    <property type="taxonomic scope" value="Eukaryota"/>
</dbReference>
<feature type="compositionally biased region" description="Polar residues" evidence="1">
    <location>
        <begin position="87"/>
        <end position="97"/>
    </location>
</feature>